<dbReference type="EMBL" id="LXPE01000011">
    <property type="protein sequence ID" value="OBA27049.1"/>
    <property type="molecule type" value="Genomic_DNA"/>
</dbReference>
<accession>A0A1B7TE57</accession>
<dbReference type="OrthoDB" id="288590at2759"/>
<evidence type="ECO:0000259" key="2">
    <source>
        <dbReference type="PROSITE" id="PS51471"/>
    </source>
</evidence>
<evidence type="ECO:0000313" key="3">
    <source>
        <dbReference type="EMBL" id="OBA27049.1"/>
    </source>
</evidence>
<dbReference type="InterPro" id="IPR050231">
    <property type="entry name" value="Iron_ascorbate_oxido_reductase"/>
</dbReference>
<dbReference type="AlphaFoldDB" id="A0A1B7TE57"/>
<proteinExistence type="inferred from homology"/>
<dbReference type="Gene3D" id="2.60.120.330">
    <property type="entry name" value="B-lactam Antibiotic, Isopenicillin N Synthase, Chain"/>
    <property type="match status" value="1"/>
</dbReference>
<dbReference type="Proteomes" id="UP000092321">
    <property type="component" value="Unassembled WGS sequence"/>
</dbReference>
<keyword evidence="4" id="KW-1185">Reference proteome</keyword>
<dbReference type="Pfam" id="PF03171">
    <property type="entry name" value="2OG-FeII_Oxy"/>
    <property type="match status" value="1"/>
</dbReference>
<dbReference type="InterPro" id="IPR027443">
    <property type="entry name" value="IPNS-like_sf"/>
</dbReference>
<evidence type="ECO:0000313" key="4">
    <source>
        <dbReference type="Proteomes" id="UP000092321"/>
    </source>
</evidence>
<evidence type="ECO:0000256" key="1">
    <source>
        <dbReference type="RuleBase" id="RU003682"/>
    </source>
</evidence>
<keyword evidence="1" id="KW-0560">Oxidoreductase</keyword>
<dbReference type="GO" id="GO:0046872">
    <property type="term" value="F:metal ion binding"/>
    <property type="evidence" value="ECO:0007669"/>
    <property type="project" value="UniProtKB-KW"/>
</dbReference>
<dbReference type="PROSITE" id="PS51471">
    <property type="entry name" value="FE2OG_OXY"/>
    <property type="match status" value="1"/>
</dbReference>
<dbReference type="Pfam" id="PF14226">
    <property type="entry name" value="DIOX_N"/>
    <property type="match status" value="1"/>
</dbReference>
<gene>
    <name evidence="3" type="ORF">HANVADRAFT_52595</name>
</gene>
<keyword evidence="1" id="KW-0408">Iron</keyword>
<protein>
    <submittedName>
        <fullName evidence="3">Clavaminate synthase-like protein</fullName>
    </submittedName>
</protein>
<dbReference type="GO" id="GO:0044283">
    <property type="term" value="P:small molecule biosynthetic process"/>
    <property type="evidence" value="ECO:0007669"/>
    <property type="project" value="UniProtKB-ARBA"/>
</dbReference>
<dbReference type="InterPro" id="IPR044861">
    <property type="entry name" value="IPNS-like_FE2OG_OXY"/>
</dbReference>
<organism evidence="3 4">
    <name type="scientific">Hanseniaspora valbyensis NRRL Y-1626</name>
    <dbReference type="NCBI Taxonomy" id="766949"/>
    <lineage>
        <taxon>Eukaryota</taxon>
        <taxon>Fungi</taxon>
        <taxon>Dikarya</taxon>
        <taxon>Ascomycota</taxon>
        <taxon>Saccharomycotina</taxon>
        <taxon>Saccharomycetes</taxon>
        <taxon>Saccharomycodales</taxon>
        <taxon>Saccharomycodaceae</taxon>
        <taxon>Hanseniaspora</taxon>
    </lineage>
</organism>
<keyword evidence="1" id="KW-0479">Metal-binding</keyword>
<dbReference type="InterPro" id="IPR005123">
    <property type="entry name" value="Oxoglu/Fe-dep_dioxygenase_dom"/>
</dbReference>
<comment type="caution">
    <text evidence="3">The sequence shown here is derived from an EMBL/GenBank/DDBJ whole genome shotgun (WGS) entry which is preliminary data.</text>
</comment>
<reference evidence="4" key="1">
    <citation type="journal article" date="2016" name="Proc. Natl. Acad. Sci. U.S.A.">
        <title>Comparative genomics of biotechnologically important yeasts.</title>
        <authorList>
            <person name="Riley R."/>
            <person name="Haridas S."/>
            <person name="Wolfe K.H."/>
            <person name="Lopes M.R."/>
            <person name="Hittinger C.T."/>
            <person name="Goeker M."/>
            <person name="Salamov A.A."/>
            <person name="Wisecaver J.H."/>
            <person name="Long T.M."/>
            <person name="Calvey C.H."/>
            <person name="Aerts A.L."/>
            <person name="Barry K.W."/>
            <person name="Choi C."/>
            <person name="Clum A."/>
            <person name="Coughlan A.Y."/>
            <person name="Deshpande S."/>
            <person name="Douglass A.P."/>
            <person name="Hanson S.J."/>
            <person name="Klenk H.-P."/>
            <person name="LaButti K.M."/>
            <person name="Lapidus A."/>
            <person name="Lindquist E.A."/>
            <person name="Lipzen A.M."/>
            <person name="Meier-Kolthoff J.P."/>
            <person name="Ohm R.A."/>
            <person name="Otillar R.P."/>
            <person name="Pangilinan J.L."/>
            <person name="Peng Y."/>
            <person name="Rokas A."/>
            <person name="Rosa C.A."/>
            <person name="Scheuner C."/>
            <person name="Sibirny A.A."/>
            <person name="Slot J.C."/>
            <person name="Stielow J.B."/>
            <person name="Sun H."/>
            <person name="Kurtzman C.P."/>
            <person name="Blackwell M."/>
            <person name="Grigoriev I.V."/>
            <person name="Jeffries T.W."/>
        </authorList>
    </citation>
    <scope>NUCLEOTIDE SEQUENCE [LARGE SCALE GENOMIC DNA]</scope>
    <source>
        <strain evidence="4">NRRL Y-1626</strain>
    </source>
</reference>
<dbReference type="PANTHER" id="PTHR47990">
    <property type="entry name" value="2-OXOGLUTARATE (2OG) AND FE(II)-DEPENDENT OXYGENASE SUPERFAMILY PROTEIN-RELATED"/>
    <property type="match status" value="1"/>
</dbReference>
<sequence>MLEIIDISKNSADIKNQLLTASINQGFLFVKGHGIPQSHIDEMFKLSKDFFSLDGTLKNKHAITNNIGYTSLTQEQLDKKKSKDYKEAYNFGKIDFESGSFPVEDHPEIFQKNQLLVQKTNQLMYKVAQSLFKHLLTALEVDEAEINELDNCFDGDTNTVLRFLKYPQIRAVKEDVNDDIRAGAHTDYGLMAILFQQEGQEGLQLNLNEENDKDWVSIKYLHSDDPEKEGAPLVINFGDLLQFWTNGTIRSTVHRVVVPESRHADRYSMVFFVHPVFDTSLEAWNSKYIKKDAENKKNVTANEHLLMRLKETYI</sequence>
<feature type="domain" description="Fe2OG dioxygenase" evidence="2">
    <location>
        <begin position="156"/>
        <end position="275"/>
    </location>
</feature>
<name>A0A1B7TE57_9ASCO</name>
<dbReference type="GO" id="GO:0016491">
    <property type="term" value="F:oxidoreductase activity"/>
    <property type="evidence" value="ECO:0007669"/>
    <property type="project" value="UniProtKB-KW"/>
</dbReference>
<comment type="similarity">
    <text evidence="1">Belongs to the iron/ascorbate-dependent oxidoreductase family.</text>
</comment>
<dbReference type="InterPro" id="IPR026992">
    <property type="entry name" value="DIOX_N"/>
</dbReference>
<dbReference type="SUPFAM" id="SSF51197">
    <property type="entry name" value="Clavaminate synthase-like"/>
    <property type="match status" value="1"/>
</dbReference>